<evidence type="ECO:0000256" key="1">
    <source>
        <dbReference type="SAM" id="Phobius"/>
    </source>
</evidence>
<dbReference type="Proteomes" id="UP000258522">
    <property type="component" value="Unassembled WGS sequence"/>
</dbReference>
<accession>A0A3E1HDW3</accession>
<comment type="caution">
    <text evidence="3">The sequence shown here is derived from an EMBL/GenBank/DDBJ whole genome shotgun (WGS) entry which is preliminary data.</text>
</comment>
<evidence type="ECO:0000313" key="4">
    <source>
        <dbReference type="Proteomes" id="UP000258522"/>
    </source>
</evidence>
<feature type="transmembrane region" description="Helical" evidence="1">
    <location>
        <begin position="148"/>
        <end position="165"/>
    </location>
</feature>
<dbReference type="AlphaFoldDB" id="A0A3E1HDW3"/>
<dbReference type="OrthoDB" id="5197868at2"/>
<proteinExistence type="predicted"/>
<feature type="transmembrane region" description="Helical" evidence="1">
    <location>
        <begin position="84"/>
        <end position="104"/>
    </location>
</feature>
<evidence type="ECO:0000259" key="2">
    <source>
        <dbReference type="Pfam" id="PF13490"/>
    </source>
</evidence>
<name>A0A3E1HDW3_9MYCO</name>
<feature type="domain" description="Putative zinc-finger" evidence="2">
    <location>
        <begin position="3"/>
        <end position="37"/>
    </location>
</feature>
<feature type="transmembrane region" description="Helical" evidence="1">
    <location>
        <begin position="177"/>
        <end position="194"/>
    </location>
</feature>
<keyword evidence="1" id="KW-1133">Transmembrane helix</keyword>
<organism evidence="3 4">
    <name type="scientific">Mycobacterium uberis</name>
    <dbReference type="NCBI Taxonomy" id="2162698"/>
    <lineage>
        <taxon>Bacteria</taxon>
        <taxon>Bacillati</taxon>
        <taxon>Actinomycetota</taxon>
        <taxon>Actinomycetes</taxon>
        <taxon>Mycobacteriales</taxon>
        <taxon>Mycobacteriaceae</taxon>
        <taxon>Mycobacterium</taxon>
    </lineage>
</organism>
<dbReference type="InterPro" id="IPR027383">
    <property type="entry name" value="Znf_put"/>
</dbReference>
<dbReference type="EMBL" id="QAYL01000027">
    <property type="protein sequence ID" value="RFD24630.1"/>
    <property type="molecule type" value="Genomic_DNA"/>
</dbReference>
<feature type="transmembrane region" description="Helical" evidence="1">
    <location>
        <begin position="124"/>
        <end position="141"/>
    </location>
</feature>
<keyword evidence="1" id="KW-0472">Membrane</keyword>
<sequence>MDCEVAREALSARLDGEREAVPSARVDEHLGECSACRAWFDQVADQARDLRQLIDSRSVITAVDALGIVAAAQRRRPLMAWQRWTLLCIGIVQIILATVQWLSVNVGLTKGHTTSFGSHLLSESTAWLAALGVVMVAAALWSSTAARLAVVLTMFVGLLVAYVAVDVLADATTTLRILTYLLVVIGVVLAIAAWRHSLAPRQTFDDEVGADPDIVLPPNASRGRLRGHLWPTDGSAA</sequence>
<gene>
    <name evidence="3" type="ORF">MUBE_13230</name>
</gene>
<keyword evidence="1" id="KW-0812">Transmembrane</keyword>
<protein>
    <recommendedName>
        <fullName evidence="2">Putative zinc-finger domain-containing protein</fullName>
    </recommendedName>
</protein>
<dbReference type="Pfam" id="PF13490">
    <property type="entry name" value="zf-HC2"/>
    <property type="match status" value="1"/>
</dbReference>
<keyword evidence="4" id="KW-1185">Reference proteome</keyword>
<reference evidence="3 4" key="1">
    <citation type="submission" date="2018-07" db="EMBL/GenBank/DDBJ databases">
        <title>Whole genome sequence of Mycobacterium uberis.</title>
        <authorList>
            <person name="Benjak A."/>
        </authorList>
    </citation>
    <scope>NUCLEOTIDE SEQUENCE [LARGE SCALE GENOMIC DNA]</scope>
    <source>
        <strain evidence="3 4">Jura</strain>
    </source>
</reference>
<evidence type="ECO:0000313" key="3">
    <source>
        <dbReference type="EMBL" id="RFD24630.1"/>
    </source>
</evidence>